<dbReference type="Pfam" id="PF00153">
    <property type="entry name" value="Mito_carr"/>
    <property type="match status" value="3"/>
</dbReference>
<dbReference type="EMBL" id="BABT02000106">
    <property type="protein sequence ID" value="GAA96672.1"/>
    <property type="molecule type" value="Genomic_DNA"/>
</dbReference>
<comment type="caution">
    <text evidence="12">The sequence shown here is derived from an EMBL/GenBank/DDBJ whole genome shotgun (WGS) entry which is preliminary data.</text>
</comment>
<reference evidence="12 13" key="2">
    <citation type="journal article" date="2012" name="Open Biol.">
        <title>Characteristics of nucleosomes and linker DNA regions on the genome of the basidiomycete Mixia osmundae revealed by mono- and dinucleosome mapping.</title>
        <authorList>
            <person name="Nishida H."/>
            <person name="Kondo S."/>
            <person name="Matsumoto T."/>
            <person name="Suzuki Y."/>
            <person name="Yoshikawa H."/>
            <person name="Taylor T.D."/>
            <person name="Sugiyama J."/>
        </authorList>
    </citation>
    <scope>NUCLEOTIDE SEQUENCE [LARGE SCALE GENOMIC DNA]</scope>
    <source>
        <strain evidence="13">CBS 9802 / IAM 14324 / JCM 22182 / KY 12970</strain>
    </source>
</reference>
<dbReference type="SUPFAM" id="SSF103506">
    <property type="entry name" value="Mitochondrial carrier"/>
    <property type="match status" value="1"/>
</dbReference>
<feature type="repeat" description="Solcar" evidence="9">
    <location>
        <begin position="213"/>
        <end position="296"/>
    </location>
</feature>
<feature type="repeat" description="Solcar" evidence="9">
    <location>
        <begin position="21"/>
        <end position="104"/>
    </location>
</feature>
<evidence type="ECO:0000256" key="8">
    <source>
        <dbReference type="ARBA" id="ARBA00023136"/>
    </source>
</evidence>
<proteinExistence type="inferred from homology"/>
<comment type="subcellular location">
    <subcellularLocation>
        <location evidence="1">Mitochondrion membrane</location>
        <topology evidence="1">Multi-pass membrane protein</topology>
    </subcellularLocation>
</comment>
<keyword evidence="3 10" id="KW-0813">Transport</keyword>
<dbReference type="PRINTS" id="PR00926">
    <property type="entry name" value="MITOCARRIER"/>
</dbReference>
<evidence type="ECO:0000256" key="4">
    <source>
        <dbReference type="ARBA" id="ARBA00022692"/>
    </source>
</evidence>
<dbReference type="GO" id="GO:0031966">
    <property type="term" value="C:mitochondrial membrane"/>
    <property type="evidence" value="ECO:0007669"/>
    <property type="project" value="UniProtKB-SubCell"/>
</dbReference>
<dbReference type="InterPro" id="IPR050391">
    <property type="entry name" value="Mito_Metabolite_Transporter"/>
</dbReference>
<dbReference type="OMA" id="FPFWKAV"/>
<keyword evidence="8 9" id="KW-0472">Membrane</keyword>
<dbReference type="GO" id="GO:0055085">
    <property type="term" value="P:transmembrane transport"/>
    <property type="evidence" value="ECO:0007669"/>
    <property type="project" value="InterPro"/>
</dbReference>
<dbReference type="RefSeq" id="XP_014565199.1">
    <property type="nucleotide sequence ID" value="XM_014709713.1"/>
</dbReference>
<evidence type="ECO:0000256" key="1">
    <source>
        <dbReference type="ARBA" id="ARBA00004225"/>
    </source>
</evidence>
<keyword evidence="6 11" id="KW-1133">Transmembrane helix</keyword>
<evidence type="ECO:0000256" key="9">
    <source>
        <dbReference type="PROSITE-ProRule" id="PRU00282"/>
    </source>
</evidence>
<sequence>MSDAPAGSARRAEKQRAPTQYPFWLGGAAASMAACLTHPLDLTKVRMQTLGKAGKRQGMFGTLAGSIRDAGIRKGAYTGLSASLLRQMTYSLTRFGVYDSFKTALRDKQDGSLSVWKLALAAGGAGGLGGLAGNPADVILVRMIGDVNRPPAEQLRYRHCFDGLARIVNTEGALTLFRGLGPNVTRAILMNASQLATYDTFKDFLLSSKLYEEGLWLHFSASFCAGTVATTICSPFDVIKSRIMNASGKETALGVVAKSFKAEGPGWVFRGWTPAWIRLGPNTVAIFLILEQLRVLADSLRTR</sequence>
<dbReference type="InterPro" id="IPR002067">
    <property type="entry name" value="MCP"/>
</dbReference>
<accession>G7E1G2</accession>
<dbReference type="Proteomes" id="UP000009131">
    <property type="component" value="Unassembled WGS sequence"/>
</dbReference>
<dbReference type="PROSITE" id="PS50920">
    <property type="entry name" value="SOLCAR"/>
    <property type="match status" value="3"/>
</dbReference>
<feature type="repeat" description="Solcar" evidence="9">
    <location>
        <begin position="113"/>
        <end position="204"/>
    </location>
</feature>
<evidence type="ECO:0000256" key="5">
    <source>
        <dbReference type="ARBA" id="ARBA00022737"/>
    </source>
</evidence>
<dbReference type="InterPro" id="IPR018108">
    <property type="entry name" value="MCP_transmembrane"/>
</dbReference>
<evidence type="ECO:0000256" key="2">
    <source>
        <dbReference type="ARBA" id="ARBA00006375"/>
    </source>
</evidence>
<evidence type="ECO:0000313" key="13">
    <source>
        <dbReference type="Proteomes" id="UP000009131"/>
    </source>
</evidence>
<feature type="transmembrane region" description="Helical" evidence="11">
    <location>
        <begin position="21"/>
        <end position="40"/>
    </location>
</feature>
<name>G7E1G2_MIXOS</name>
<dbReference type="eggNOG" id="KOG0759">
    <property type="taxonomic scope" value="Eukaryota"/>
</dbReference>
<keyword evidence="13" id="KW-1185">Reference proteome</keyword>
<comment type="similarity">
    <text evidence="2 10">Belongs to the mitochondrial carrier (TC 2.A.29) family.</text>
</comment>
<evidence type="ECO:0000256" key="3">
    <source>
        <dbReference type="ARBA" id="ARBA00022448"/>
    </source>
</evidence>
<evidence type="ECO:0000256" key="7">
    <source>
        <dbReference type="ARBA" id="ARBA00023128"/>
    </source>
</evidence>
<dbReference type="InterPro" id="IPR023395">
    <property type="entry name" value="MCP_dom_sf"/>
</dbReference>
<evidence type="ECO:0000256" key="11">
    <source>
        <dbReference type="SAM" id="Phobius"/>
    </source>
</evidence>
<evidence type="ECO:0000313" key="12">
    <source>
        <dbReference type="EMBL" id="GAA96672.1"/>
    </source>
</evidence>
<dbReference type="Gene3D" id="1.50.40.10">
    <property type="entry name" value="Mitochondrial carrier domain"/>
    <property type="match status" value="1"/>
</dbReference>
<dbReference type="PANTHER" id="PTHR45618">
    <property type="entry name" value="MITOCHONDRIAL DICARBOXYLATE CARRIER-RELATED"/>
    <property type="match status" value="1"/>
</dbReference>
<gene>
    <name evidence="12" type="primary">Mo03343</name>
    <name evidence="12" type="ORF">E5Q_03343</name>
</gene>
<keyword evidence="5" id="KW-0677">Repeat</keyword>
<dbReference type="AlphaFoldDB" id="G7E1G2"/>
<protein>
    <recommendedName>
        <fullName evidence="14">Mitochondrial carrier</fullName>
    </recommendedName>
</protein>
<dbReference type="OrthoDB" id="448427at2759"/>
<reference evidence="12 13" key="1">
    <citation type="journal article" date="2011" name="J. Gen. Appl. Microbiol.">
        <title>Draft genome sequencing of the enigmatic basidiomycete Mixia osmundae.</title>
        <authorList>
            <person name="Nishida H."/>
            <person name="Nagatsuka Y."/>
            <person name="Sugiyama J."/>
        </authorList>
    </citation>
    <scope>NUCLEOTIDE SEQUENCE [LARGE SCALE GENOMIC DNA]</scope>
    <source>
        <strain evidence="13">CBS 9802 / IAM 14324 / JCM 22182 / KY 12970</strain>
    </source>
</reference>
<evidence type="ECO:0000256" key="10">
    <source>
        <dbReference type="RuleBase" id="RU000488"/>
    </source>
</evidence>
<organism evidence="12 13">
    <name type="scientific">Mixia osmundae (strain CBS 9802 / IAM 14324 / JCM 22182 / KY 12970)</name>
    <dbReference type="NCBI Taxonomy" id="764103"/>
    <lineage>
        <taxon>Eukaryota</taxon>
        <taxon>Fungi</taxon>
        <taxon>Dikarya</taxon>
        <taxon>Basidiomycota</taxon>
        <taxon>Pucciniomycotina</taxon>
        <taxon>Mixiomycetes</taxon>
        <taxon>Mixiales</taxon>
        <taxon>Mixiaceae</taxon>
        <taxon>Mixia</taxon>
    </lineage>
</organism>
<keyword evidence="7" id="KW-0496">Mitochondrion</keyword>
<evidence type="ECO:0008006" key="14">
    <source>
        <dbReference type="Google" id="ProtNLM"/>
    </source>
</evidence>
<dbReference type="HOGENOM" id="CLU_015166_14_1_1"/>
<evidence type="ECO:0000256" key="6">
    <source>
        <dbReference type="ARBA" id="ARBA00022989"/>
    </source>
</evidence>
<dbReference type="STRING" id="764103.G7E1G2"/>
<dbReference type="InParanoid" id="G7E1G2"/>
<keyword evidence="4 9" id="KW-0812">Transmembrane</keyword>